<feature type="region of interest" description="Disordered" evidence="1">
    <location>
        <begin position="1"/>
        <end position="35"/>
    </location>
</feature>
<dbReference type="Proteomes" id="UP000030661">
    <property type="component" value="Unassembled WGS sequence"/>
</dbReference>
<protein>
    <submittedName>
        <fullName evidence="2">Uncharacterized protein</fullName>
    </submittedName>
</protein>
<dbReference type="AlphaFoldDB" id="A0A081BXJ1"/>
<proteinExistence type="predicted"/>
<keyword evidence="3" id="KW-1185">Reference proteome</keyword>
<evidence type="ECO:0000313" key="3">
    <source>
        <dbReference type="Proteomes" id="UP000030661"/>
    </source>
</evidence>
<accession>A0A081BXJ1</accession>
<reference evidence="2" key="1">
    <citation type="journal article" date="2015" name="PeerJ">
        <title>First genomic representation of candidate bacterial phylum KSB3 points to enhanced environmental sensing as a trigger of wastewater bulking.</title>
        <authorList>
            <person name="Sekiguchi Y."/>
            <person name="Ohashi A."/>
            <person name="Parks D.H."/>
            <person name="Yamauchi T."/>
            <person name="Tyson G.W."/>
            <person name="Hugenholtz P."/>
        </authorList>
    </citation>
    <scope>NUCLEOTIDE SEQUENCE [LARGE SCALE GENOMIC DNA]</scope>
</reference>
<gene>
    <name evidence="2" type="ORF">U27_04010</name>
</gene>
<evidence type="ECO:0000313" key="2">
    <source>
        <dbReference type="EMBL" id="GAK57046.1"/>
    </source>
</evidence>
<sequence length="326" mass="38290">MSKKQQEKKLLAQIKSRLQKRRQHSAQQQSSMPFPDMLSQPAFADIEAPEGFRVVSMTQGLIEFAQPLMEQLQADGVEDMNIGMNLAVQIWNFAIPKGPIQQTKDDIVEQICAALKLDETDTLDLFEHLLERKAYLFPEEIQPKNSMTMFMRKEVAYSIAKFDEAELALSTEAIPPDQEDQVILDQLRQLDSMVADGEEYDAWESVYFRVEEGCCQRYNEWLIAKGSPAKQCREFPFCIEIFLNFVYRYTARTLCSVEYLDLEDFFTDHVLRKVVIQPNDYVYWPPALRLFYQFLHEKGYLDNSQHFIKMFHEIEPEFLDILKKRY</sequence>
<dbReference type="EMBL" id="DF820465">
    <property type="protein sequence ID" value="GAK57046.1"/>
    <property type="molecule type" value="Genomic_DNA"/>
</dbReference>
<dbReference type="eggNOG" id="ENOG5033WGR">
    <property type="taxonomic scope" value="Bacteria"/>
</dbReference>
<organism evidence="2">
    <name type="scientific">Vecturithrix granuli</name>
    <dbReference type="NCBI Taxonomy" id="1499967"/>
    <lineage>
        <taxon>Bacteria</taxon>
        <taxon>Candidatus Moduliflexota</taxon>
        <taxon>Candidatus Vecturitrichia</taxon>
        <taxon>Candidatus Vecturitrichales</taxon>
        <taxon>Candidatus Vecturitrichaceae</taxon>
        <taxon>Candidatus Vecturithrix</taxon>
    </lineage>
</organism>
<evidence type="ECO:0000256" key="1">
    <source>
        <dbReference type="SAM" id="MobiDB-lite"/>
    </source>
</evidence>
<dbReference type="HOGENOM" id="CLU_862388_0_0_0"/>
<name>A0A081BXJ1_VECG1</name>
<feature type="compositionally biased region" description="Basic and acidic residues" evidence="1">
    <location>
        <begin position="1"/>
        <end position="10"/>
    </location>
</feature>